<gene>
    <name evidence="2" type="ORF">HMPREF0658_1445</name>
</gene>
<dbReference type="AlphaFoldDB" id="E0NTE3"/>
<accession>E0NTE3</accession>
<feature type="domain" description="Carrier" evidence="1">
    <location>
        <begin position="1"/>
        <end position="79"/>
    </location>
</feature>
<dbReference type="SUPFAM" id="SSF47336">
    <property type="entry name" value="ACP-like"/>
    <property type="match status" value="1"/>
</dbReference>
<protein>
    <recommendedName>
        <fullName evidence="1">Carrier domain-containing protein</fullName>
    </recommendedName>
</protein>
<dbReference type="PROSITE" id="PS50075">
    <property type="entry name" value="CARRIER"/>
    <property type="match status" value="1"/>
</dbReference>
<evidence type="ECO:0000313" key="3">
    <source>
        <dbReference type="Proteomes" id="UP000004394"/>
    </source>
</evidence>
<dbReference type="Gene3D" id="1.10.1200.10">
    <property type="entry name" value="ACP-like"/>
    <property type="match status" value="1"/>
</dbReference>
<dbReference type="Proteomes" id="UP000004394">
    <property type="component" value="Unassembled WGS sequence"/>
</dbReference>
<reference evidence="2" key="1">
    <citation type="submission" date="2010-07" db="EMBL/GenBank/DDBJ databases">
        <authorList>
            <person name="Muzny D."/>
            <person name="Qin X."/>
            <person name="Deng J."/>
            <person name="Jiang H."/>
            <person name="Liu Y."/>
            <person name="Qu J."/>
            <person name="Song X.-Z."/>
            <person name="Zhang L."/>
            <person name="Thornton R."/>
            <person name="Coyle M."/>
            <person name="Francisco L."/>
            <person name="Jackson L."/>
            <person name="Javaid M."/>
            <person name="Korchina V."/>
            <person name="Kovar C."/>
            <person name="Mata R."/>
            <person name="Mathew T."/>
            <person name="Ngo R."/>
            <person name="Nguyen L."/>
            <person name="Nguyen N."/>
            <person name="Okwuonu G."/>
            <person name="Ongeri F."/>
            <person name="Pham C."/>
            <person name="Simmons D."/>
            <person name="Wilczek-Boney K."/>
            <person name="Hale W."/>
            <person name="Jakkamsetti A."/>
            <person name="Pham P."/>
            <person name="Ruth R."/>
            <person name="San Lucas F."/>
            <person name="Warren J."/>
            <person name="Zhang J."/>
            <person name="Zhao Z."/>
            <person name="Zhou C."/>
            <person name="Zhu D."/>
            <person name="Lee S."/>
            <person name="Bess C."/>
            <person name="Blankenburg K."/>
            <person name="Forbes L."/>
            <person name="Fu Q."/>
            <person name="Gubbala S."/>
            <person name="Hirani K."/>
            <person name="Jayaseelan J.C."/>
            <person name="Lara F."/>
            <person name="Munidasa M."/>
            <person name="Palculict T."/>
            <person name="Patil S."/>
            <person name="Pu L.-L."/>
            <person name="Saada N."/>
            <person name="Tang L."/>
            <person name="Weissenberger G."/>
            <person name="Zhu Y."/>
            <person name="Hemphill L."/>
            <person name="Shang Y."/>
            <person name="Youmans B."/>
            <person name="Ayvaz T."/>
            <person name="Ross M."/>
            <person name="Santibanez J."/>
            <person name="Aqrawi P."/>
            <person name="Gross S."/>
            <person name="Joshi V."/>
            <person name="Fowler G."/>
            <person name="Nazareth L."/>
            <person name="Reid J."/>
            <person name="Worley K."/>
            <person name="Petrosino J."/>
            <person name="Highlander S."/>
            <person name="Gibbs R."/>
        </authorList>
    </citation>
    <scope>NUCLEOTIDE SEQUENCE [LARGE SCALE GENOMIC DNA]</scope>
    <source>
        <strain evidence="2">DSM 16973</strain>
    </source>
</reference>
<organism evidence="2 3">
    <name type="scientific">Hoylesella marshii DSM 16973 = JCM 13450</name>
    <dbReference type="NCBI Taxonomy" id="862515"/>
    <lineage>
        <taxon>Bacteria</taxon>
        <taxon>Pseudomonadati</taxon>
        <taxon>Bacteroidota</taxon>
        <taxon>Bacteroidia</taxon>
        <taxon>Bacteroidales</taxon>
        <taxon>Prevotellaceae</taxon>
        <taxon>Hoylesella</taxon>
    </lineage>
</organism>
<dbReference type="OrthoDB" id="9811033at2"/>
<evidence type="ECO:0000259" key="1">
    <source>
        <dbReference type="PROSITE" id="PS50075"/>
    </source>
</evidence>
<dbReference type="InterPro" id="IPR009081">
    <property type="entry name" value="PP-bd_ACP"/>
</dbReference>
<dbReference type="EMBL" id="AEEI01000049">
    <property type="protein sequence ID" value="EFM01610.1"/>
    <property type="molecule type" value="Genomic_DNA"/>
</dbReference>
<dbReference type="Pfam" id="PF00550">
    <property type="entry name" value="PP-binding"/>
    <property type="match status" value="1"/>
</dbReference>
<dbReference type="eggNOG" id="COG0236">
    <property type="taxonomic scope" value="Bacteria"/>
</dbReference>
<dbReference type="HOGENOM" id="CLU_108696_20_2_10"/>
<evidence type="ECO:0000313" key="2">
    <source>
        <dbReference type="EMBL" id="EFM01610.1"/>
    </source>
</evidence>
<dbReference type="STRING" id="862515.HMPREF0658_1445"/>
<dbReference type="InterPro" id="IPR036736">
    <property type="entry name" value="ACP-like_sf"/>
</dbReference>
<name>E0NTE3_9BACT</name>
<proteinExistence type="predicted"/>
<keyword evidence="3" id="KW-1185">Reference proteome</keyword>
<dbReference type="BioCyc" id="PMAR862515-HMP:GMOO-1468-MONOMER"/>
<sequence length="83" mass="9616">MKKKELLIKLTTIFRDIMDDEDITLTDSTCADDIDEWDSLTNIQLIVAIEKEFGIKIKSGQIQSWNNVGEMVEDLLKELKDRN</sequence>
<dbReference type="RefSeq" id="WP_006949551.1">
    <property type="nucleotide sequence ID" value="NZ_BAJI01000002.1"/>
</dbReference>
<comment type="caution">
    <text evidence="2">The sequence shown here is derived from an EMBL/GenBank/DDBJ whole genome shotgun (WGS) entry which is preliminary data.</text>
</comment>